<organism evidence="2 3">
    <name type="scientific">Tropilaelaps mercedesae</name>
    <dbReference type="NCBI Taxonomy" id="418985"/>
    <lineage>
        <taxon>Eukaryota</taxon>
        <taxon>Metazoa</taxon>
        <taxon>Ecdysozoa</taxon>
        <taxon>Arthropoda</taxon>
        <taxon>Chelicerata</taxon>
        <taxon>Arachnida</taxon>
        <taxon>Acari</taxon>
        <taxon>Parasitiformes</taxon>
        <taxon>Mesostigmata</taxon>
        <taxon>Gamasina</taxon>
        <taxon>Dermanyssoidea</taxon>
        <taxon>Laelapidae</taxon>
        <taxon>Tropilaelaps</taxon>
    </lineage>
</organism>
<feature type="transmembrane region" description="Helical" evidence="1">
    <location>
        <begin position="48"/>
        <end position="67"/>
    </location>
</feature>
<accession>A0A1V9Y1F2</accession>
<dbReference type="AlphaFoldDB" id="A0A1V9Y1F2"/>
<evidence type="ECO:0000313" key="3">
    <source>
        <dbReference type="Proteomes" id="UP000192247"/>
    </source>
</evidence>
<dbReference type="InParanoid" id="A0A1V9Y1F2"/>
<dbReference type="Proteomes" id="UP000192247">
    <property type="component" value="Unassembled WGS sequence"/>
</dbReference>
<keyword evidence="1" id="KW-0812">Transmembrane</keyword>
<name>A0A1V9Y1F2_9ACAR</name>
<dbReference type="EMBL" id="MNPL01000952">
    <property type="protein sequence ID" value="OQR79569.1"/>
    <property type="molecule type" value="Genomic_DNA"/>
</dbReference>
<comment type="caution">
    <text evidence="2">The sequence shown here is derived from an EMBL/GenBank/DDBJ whole genome shotgun (WGS) entry which is preliminary data.</text>
</comment>
<keyword evidence="1" id="KW-1133">Transmembrane helix</keyword>
<keyword evidence="1" id="KW-0472">Membrane</keyword>
<feature type="transmembrane region" description="Helical" evidence="1">
    <location>
        <begin position="21"/>
        <end position="42"/>
    </location>
</feature>
<evidence type="ECO:0000256" key="1">
    <source>
        <dbReference type="SAM" id="Phobius"/>
    </source>
</evidence>
<evidence type="ECO:0000313" key="2">
    <source>
        <dbReference type="EMBL" id="OQR79569.1"/>
    </source>
</evidence>
<dbReference type="OrthoDB" id="6496604at2759"/>
<protein>
    <submittedName>
        <fullName evidence="2">Uncharacterized protein</fullName>
    </submittedName>
</protein>
<proteinExistence type="predicted"/>
<gene>
    <name evidence="2" type="ORF">BIW11_05645</name>
</gene>
<sequence length="179" mass="19565">MMLILKYKNDPHYRFSLANGATPWNLLVTVVLWTASGILWYLDNLTLAVVALVLGVIMCLVNALNSAGDFLREKSVRQPAKLSRMISSVDWFLPEYSDHVSPMSSESVSASCLNWSASGTLLDPKTTGVSASCCERLNEMHCADSGADTPLHVGILALSNSRVFNSCDLTEDTVRQPLI</sequence>
<reference evidence="2 3" key="1">
    <citation type="journal article" date="2017" name="Gigascience">
        <title>Draft genome of the honey bee ectoparasitic mite, Tropilaelaps mercedesae, is shaped by the parasitic life history.</title>
        <authorList>
            <person name="Dong X."/>
            <person name="Armstrong S.D."/>
            <person name="Xia D."/>
            <person name="Makepeace B.L."/>
            <person name="Darby A.C."/>
            <person name="Kadowaki T."/>
        </authorList>
    </citation>
    <scope>NUCLEOTIDE SEQUENCE [LARGE SCALE GENOMIC DNA]</scope>
    <source>
        <strain evidence="2">Wuxi-XJTLU</strain>
    </source>
</reference>
<keyword evidence="3" id="KW-1185">Reference proteome</keyword>